<protein>
    <submittedName>
        <fullName evidence="2">Uncharacterized protein</fullName>
    </submittedName>
</protein>
<feature type="region of interest" description="Disordered" evidence="1">
    <location>
        <begin position="1"/>
        <end position="30"/>
    </location>
</feature>
<feature type="non-terminal residue" evidence="2">
    <location>
        <position position="1"/>
    </location>
</feature>
<feature type="compositionally biased region" description="Basic and acidic residues" evidence="1">
    <location>
        <begin position="9"/>
        <end position="22"/>
    </location>
</feature>
<organism evidence="2 3">
    <name type="scientific">Hydnum rufescens UP504</name>
    <dbReference type="NCBI Taxonomy" id="1448309"/>
    <lineage>
        <taxon>Eukaryota</taxon>
        <taxon>Fungi</taxon>
        <taxon>Dikarya</taxon>
        <taxon>Basidiomycota</taxon>
        <taxon>Agaricomycotina</taxon>
        <taxon>Agaricomycetes</taxon>
        <taxon>Cantharellales</taxon>
        <taxon>Hydnaceae</taxon>
        <taxon>Hydnum</taxon>
    </lineage>
</organism>
<name>A0A9P6ACU2_9AGAM</name>
<feature type="non-terminal residue" evidence="2">
    <location>
        <position position="65"/>
    </location>
</feature>
<evidence type="ECO:0000256" key="1">
    <source>
        <dbReference type="SAM" id="MobiDB-lite"/>
    </source>
</evidence>
<proteinExistence type="predicted"/>
<dbReference type="Proteomes" id="UP000886523">
    <property type="component" value="Unassembled WGS sequence"/>
</dbReference>
<dbReference type="AlphaFoldDB" id="A0A9P6ACU2"/>
<comment type="caution">
    <text evidence="2">The sequence shown here is derived from an EMBL/GenBank/DDBJ whole genome shotgun (WGS) entry which is preliminary data.</text>
</comment>
<evidence type="ECO:0000313" key="2">
    <source>
        <dbReference type="EMBL" id="KAF9502576.1"/>
    </source>
</evidence>
<evidence type="ECO:0000313" key="3">
    <source>
        <dbReference type="Proteomes" id="UP000886523"/>
    </source>
</evidence>
<dbReference type="EMBL" id="MU129935">
    <property type="protein sequence ID" value="KAF9502576.1"/>
    <property type="molecule type" value="Genomic_DNA"/>
</dbReference>
<sequence length="65" mass="7201">VKSNGQPKHGAENKTKIYRDDQGESSDAMGTHHDVTHLIACVPVDYRQWTSRLDSSRSLTSSVDS</sequence>
<keyword evidence="3" id="KW-1185">Reference proteome</keyword>
<reference evidence="2" key="1">
    <citation type="journal article" date="2020" name="Nat. Commun.">
        <title>Large-scale genome sequencing of mycorrhizal fungi provides insights into the early evolution of symbiotic traits.</title>
        <authorList>
            <person name="Miyauchi S."/>
            <person name="Kiss E."/>
            <person name="Kuo A."/>
            <person name="Drula E."/>
            <person name="Kohler A."/>
            <person name="Sanchez-Garcia M."/>
            <person name="Morin E."/>
            <person name="Andreopoulos B."/>
            <person name="Barry K.W."/>
            <person name="Bonito G."/>
            <person name="Buee M."/>
            <person name="Carver A."/>
            <person name="Chen C."/>
            <person name="Cichocki N."/>
            <person name="Clum A."/>
            <person name="Culley D."/>
            <person name="Crous P.W."/>
            <person name="Fauchery L."/>
            <person name="Girlanda M."/>
            <person name="Hayes R.D."/>
            <person name="Keri Z."/>
            <person name="LaButti K."/>
            <person name="Lipzen A."/>
            <person name="Lombard V."/>
            <person name="Magnuson J."/>
            <person name="Maillard F."/>
            <person name="Murat C."/>
            <person name="Nolan M."/>
            <person name="Ohm R.A."/>
            <person name="Pangilinan J."/>
            <person name="Pereira M.F."/>
            <person name="Perotto S."/>
            <person name="Peter M."/>
            <person name="Pfister S."/>
            <person name="Riley R."/>
            <person name="Sitrit Y."/>
            <person name="Stielow J.B."/>
            <person name="Szollosi G."/>
            <person name="Zifcakova L."/>
            <person name="Stursova M."/>
            <person name="Spatafora J.W."/>
            <person name="Tedersoo L."/>
            <person name="Vaario L.M."/>
            <person name="Yamada A."/>
            <person name="Yan M."/>
            <person name="Wang P."/>
            <person name="Xu J."/>
            <person name="Bruns T."/>
            <person name="Baldrian P."/>
            <person name="Vilgalys R."/>
            <person name="Dunand C."/>
            <person name="Henrissat B."/>
            <person name="Grigoriev I.V."/>
            <person name="Hibbett D."/>
            <person name="Nagy L.G."/>
            <person name="Martin F.M."/>
        </authorList>
    </citation>
    <scope>NUCLEOTIDE SEQUENCE</scope>
    <source>
        <strain evidence="2">UP504</strain>
    </source>
</reference>
<gene>
    <name evidence="2" type="ORF">BS47DRAFT_1356903</name>
</gene>
<accession>A0A9P6ACU2</accession>